<dbReference type="PANTHER" id="PTHR33133">
    <property type="entry name" value="OS08G0107100 PROTEIN-RELATED"/>
    <property type="match status" value="1"/>
</dbReference>
<dbReference type="OMA" id="VEARHVW"/>
<accession>A0A1U8BM48</accession>
<proteinExistence type="predicted"/>
<protein>
    <submittedName>
        <fullName evidence="2">Uncharacterized protein LOC104612387</fullName>
    </submittedName>
</protein>
<keyword evidence="1" id="KW-1185">Reference proteome</keyword>
<dbReference type="OrthoDB" id="1293150at2759"/>
<reference evidence="2" key="1">
    <citation type="submission" date="2025-08" db="UniProtKB">
        <authorList>
            <consortium name="RefSeq"/>
        </authorList>
    </citation>
    <scope>IDENTIFICATION</scope>
</reference>
<evidence type="ECO:0000313" key="1">
    <source>
        <dbReference type="Proteomes" id="UP000189703"/>
    </source>
</evidence>
<sequence length="299" mass="33381">MSEIEHEVFFHETRSLCSPKPLFHSFIILLTNSRLFLSIFALTTFPLSLLLFVLFLYSAPLKAQIYNLEALAAFTSTPFEARHVSEESRSDSLILLRVKFLFFLPSYALSILATIASVNSTVLACSGKRPNFQTAFAAVQAIWKRPLVTSVYVFGIMLPLEHVLRTLSAMIAGGTPMRWVVAAAGAALEVYVKAVLSLAMVVSVVEERSGWDAVKMGWWVVEEKRFCWWVLAGFLGLVSGGVWRGLSVVIDDQDWMMEVGLICLCGFVILWSYVVITVYYFGCSNRTRHVDAVDDGPTI</sequence>
<dbReference type="KEGG" id="nnu:104612387"/>
<dbReference type="GO" id="GO:0016020">
    <property type="term" value="C:membrane"/>
    <property type="evidence" value="ECO:0000318"/>
    <property type="project" value="GO_Central"/>
</dbReference>
<dbReference type="AlphaFoldDB" id="A0A1U8BM48"/>
<dbReference type="PANTHER" id="PTHR33133:SF21">
    <property type="entry name" value="TRANSMEMBRANE PROTEIN"/>
    <property type="match status" value="1"/>
</dbReference>
<organism evidence="1 2">
    <name type="scientific">Nelumbo nucifera</name>
    <name type="common">Sacred lotus</name>
    <dbReference type="NCBI Taxonomy" id="4432"/>
    <lineage>
        <taxon>Eukaryota</taxon>
        <taxon>Viridiplantae</taxon>
        <taxon>Streptophyta</taxon>
        <taxon>Embryophyta</taxon>
        <taxon>Tracheophyta</taxon>
        <taxon>Spermatophyta</taxon>
        <taxon>Magnoliopsida</taxon>
        <taxon>Proteales</taxon>
        <taxon>Nelumbonaceae</taxon>
        <taxon>Nelumbo</taxon>
    </lineage>
</organism>
<dbReference type="RefSeq" id="XP_010278081.1">
    <property type="nucleotide sequence ID" value="XM_010279779.1"/>
</dbReference>
<dbReference type="eggNOG" id="ENOG502RXUR">
    <property type="taxonomic scope" value="Eukaryota"/>
</dbReference>
<gene>
    <name evidence="2" type="primary">LOC104612387</name>
</gene>
<dbReference type="Proteomes" id="UP000189703">
    <property type="component" value="Unplaced"/>
</dbReference>
<dbReference type="GeneID" id="104612387"/>
<dbReference type="FunCoup" id="A0A1U8BM48">
    <property type="interactions" value="76"/>
</dbReference>
<evidence type="ECO:0000313" key="2">
    <source>
        <dbReference type="RefSeq" id="XP_010278081.1"/>
    </source>
</evidence>
<name>A0A1U8BM48_NELNU</name>